<protein>
    <submittedName>
        <fullName evidence="2">Rdx family protein</fullName>
    </submittedName>
</protein>
<dbReference type="Pfam" id="PF10262">
    <property type="entry name" value="Rdx"/>
    <property type="match status" value="1"/>
</dbReference>
<comment type="caution">
    <text evidence="2">The sequence shown here is derived from an EMBL/GenBank/DDBJ whole genome shotgun (WGS) entry which is preliminary data.</text>
</comment>
<accession>A0A934RT31</accession>
<sequence length="53" mass="5637">MSAEIKTATDEEITLVAGGGGIFEIRQDGNLLWKKQRSGHFPNSGEAAALFSS</sequence>
<evidence type="ECO:0000256" key="1">
    <source>
        <dbReference type="ARBA" id="ARBA00023284"/>
    </source>
</evidence>
<dbReference type="Gene3D" id="3.40.30.10">
    <property type="entry name" value="Glutaredoxin"/>
    <property type="match status" value="1"/>
</dbReference>
<name>A0A934RT31_9BACT</name>
<keyword evidence="1" id="KW-0676">Redox-active center</keyword>
<dbReference type="SUPFAM" id="SSF52833">
    <property type="entry name" value="Thioredoxin-like"/>
    <property type="match status" value="1"/>
</dbReference>
<dbReference type="AlphaFoldDB" id="A0A934RT31"/>
<reference evidence="2" key="1">
    <citation type="submission" date="2021-01" db="EMBL/GenBank/DDBJ databases">
        <title>Modified the classification status of verrucomicrobia.</title>
        <authorList>
            <person name="Feng X."/>
        </authorList>
    </citation>
    <scope>NUCLEOTIDE SEQUENCE</scope>
    <source>
        <strain evidence="2">KCTC 12986</strain>
    </source>
</reference>
<organism evidence="2 3">
    <name type="scientific">Roseibacillus ishigakijimensis</name>
    <dbReference type="NCBI Taxonomy" id="454146"/>
    <lineage>
        <taxon>Bacteria</taxon>
        <taxon>Pseudomonadati</taxon>
        <taxon>Verrucomicrobiota</taxon>
        <taxon>Verrucomicrobiia</taxon>
        <taxon>Verrucomicrobiales</taxon>
        <taxon>Verrucomicrobiaceae</taxon>
        <taxon>Roseibacillus</taxon>
    </lineage>
</organism>
<dbReference type="InterPro" id="IPR036249">
    <property type="entry name" value="Thioredoxin-like_sf"/>
</dbReference>
<evidence type="ECO:0000313" key="2">
    <source>
        <dbReference type="EMBL" id="MBK1835151.1"/>
    </source>
</evidence>
<evidence type="ECO:0000313" key="3">
    <source>
        <dbReference type="Proteomes" id="UP000604083"/>
    </source>
</evidence>
<proteinExistence type="predicted"/>
<dbReference type="InterPro" id="IPR011893">
    <property type="entry name" value="Selenoprotein_Rdx-typ"/>
</dbReference>
<keyword evidence="3" id="KW-1185">Reference proteome</keyword>
<gene>
    <name evidence="2" type="ORF">JIN78_13865</name>
</gene>
<dbReference type="Proteomes" id="UP000604083">
    <property type="component" value="Unassembled WGS sequence"/>
</dbReference>
<dbReference type="EMBL" id="JAENIO010000042">
    <property type="protein sequence ID" value="MBK1835151.1"/>
    <property type="molecule type" value="Genomic_DNA"/>
</dbReference>